<feature type="compositionally biased region" description="Low complexity" evidence="1">
    <location>
        <begin position="126"/>
        <end position="140"/>
    </location>
</feature>
<comment type="caution">
    <text evidence="2">The sequence shown here is derived from an EMBL/GenBank/DDBJ whole genome shotgun (WGS) entry which is preliminary data.</text>
</comment>
<protein>
    <submittedName>
        <fullName evidence="2">Uncharacterized protein</fullName>
    </submittedName>
</protein>
<gene>
    <name evidence="2" type="ORF">BK022_18585</name>
</gene>
<accession>A0A1S1P6H3</accession>
<proteinExistence type="predicted"/>
<evidence type="ECO:0000313" key="2">
    <source>
        <dbReference type="EMBL" id="OHV15504.1"/>
    </source>
</evidence>
<reference evidence="2 3" key="1">
    <citation type="submission" date="2016-10" db="EMBL/GenBank/DDBJ databases">
        <title>Draft genome sequence of Methylobacterium extorquens CP3, a seed endophyte of Crotalaria pumila with plant growth-promoting and metal tolerance properties.</title>
        <authorList>
            <person name="Sanchez-Lopez A.S."/>
            <person name="Van Hamme J.D."/>
            <person name="Thijs S."/>
            <person name="Mcammond B.M."/>
            <person name="Stevens V."/>
            <person name="Gonzalez-Chavez M.D.C."/>
            <person name="Vangronsveld J."/>
        </authorList>
    </citation>
    <scope>NUCLEOTIDE SEQUENCE [LARGE SCALE GENOMIC DNA]</scope>
    <source>
        <strain evidence="2 3">CP3</strain>
    </source>
</reference>
<evidence type="ECO:0000313" key="3">
    <source>
        <dbReference type="Proteomes" id="UP000180215"/>
    </source>
</evidence>
<dbReference type="EMBL" id="MNAO01000260">
    <property type="protein sequence ID" value="OHV15504.1"/>
    <property type="molecule type" value="Genomic_DNA"/>
</dbReference>
<sequence length="184" mass="19475">MMTAEQALEQIRPDLASIIAAKERTLGSRMRAYESLGTKLGRSPTWIRKVLGRAPDVTVGLHDALNIRAAYERLCKHIADGTDAIEAENEKLRRELDAALQGDRPASARVAGTPSPSSAPALGQRVAAAPAPVAAPAAAPRLRKAATGDLSELPLFGALSATRNPRKNKNRPAPHPRSGEPSGQ</sequence>
<feature type="compositionally biased region" description="Basic residues" evidence="1">
    <location>
        <begin position="164"/>
        <end position="174"/>
    </location>
</feature>
<dbReference type="AlphaFoldDB" id="A0A1S1P6H3"/>
<feature type="region of interest" description="Disordered" evidence="1">
    <location>
        <begin position="153"/>
        <end position="184"/>
    </location>
</feature>
<name>A0A1S1P6H3_METEX</name>
<evidence type="ECO:0000256" key="1">
    <source>
        <dbReference type="SAM" id="MobiDB-lite"/>
    </source>
</evidence>
<feature type="region of interest" description="Disordered" evidence="1">
    <location>
        <begin position="101"/>
        <end position="141"/>
    </location>
</feature>
<dbReference type="Proteomes" id="UP000180215">
    <property type="component" value="Unassembled WGS sequence"/>
</dbReference>
<organism evidence="2 3">
    <name type="scientific">Methylorubrum extorquens</name>
    <name type="common">Methylobacterium dichloromethanicum</name>
    <name type="synonym">Methylobacterium extorquens</name>
    <dbReference type="NCBI Taxonomy" id="408"/>
    <lineage>
        <taxon>Bacteria</taxon>
        <taxon>Pseudomonadati</taxon>
        <taxon>Pseudomonadota</taxon>
        <taxon>Alphaproteobacteria</taxon>
        <taxon>Hyphomicrobiales</taxon>
        <taxon>Methylobacteriaceae</taxon>
        <taxon>Methylorubrum</taxon>
    </lineage>
</organism>